<dbReference type="PRINTS" id="PR00837">
    <property type="entry name" value="V5TPXLIKE"/>
</dbReference>
<dbReference type="InterPro" id="IPR001283">
    <property type="entry name" value="CRISP-related"/>
</dbReference>
<dbReference type="SUPFAM" id="SSF55797">
    <property type="entry name" value="PR-1-like"/>
    <property type="match status" value="1"/>
</dbReference>
<dbReference type="AlphaFoldDB" id="A0A016WHS8"/>
<organism evidence="2 3">
    <name type="scientific">Ancylostoma ceylanicum</name>
    <dbReference type="NCBI Taxonomy" id="53326"/>
    <lineage>
        <taxon>Eukaryota</taxon>
        <taxon>Metazoa</taxon>
        <taxon>Ecdysozoa</taxon>
        <taxon>Nematoda</taxon>
        <taxon>Chromadorea</taxon>
        <taxon>Rhabditida</taxon>
        <taxon>Rhabditina</taxon>
        <taxon>Rhabditomorpha</taxon>
        <taxon>Strongyloidea</taxon>
        <taxon>Ancylostomatidae</taxon>
        <taxon>Ancylostomatinae</taxon>
        <taxon>Ancylostoma</taxon>
    </lineage>
</organism>
<dbReference type="Gene3D" id="3.40.33.10">
    <property type="entry name" value="CAP"/>
    <property type="match status" value="1"/>
</dbReference>
<sequence length="139" mass="15673">MEVRTRKVLLSAIIWSINEMDFNGFLRLLVESSLRYVRPKMAITAVISWWKPSRKEKPIGPALTFRPQHANSPIRHFTKIAWANTREIGCAVKECGSFFFAVCHYNPGGNLLNQKIYLDGSPCTSCPQNAKCSQGLCVV</sequence>
<protein>
    <recommendedName>
        <fullName evidence="1">SCP domain-containing protein</fullName>
    </recommendedName>
</protein>
<proteinExistence type="predicted"/>
<name>A0A016WHS8_9BILA</name>
<gene>
    <name evidence="2" type="primary">Acey_s0672.g1385</name>
    <name evidence="2" type="ORF">Y032_0672g1385</name>
</gene>
<dbReference type="SMART" id="SM00198">
    <property type="entry name" value="SCP"/>
    <property type="match status" value="1"/>
</dbReference>
<reference evidence="3" key="1">
    <citation type="journal article" date="2015" name="Nat. Genet.">
        <title>The genome and transcriptome of the zoonotic hookworm Ancylostoma ceylanicum identify infection-specific gene families.</title>
        <authorList>
            <person name="Schwarz E.M."/>
            <person name="Hu Y."/>
            <person name="Antoshechkin I."/>
            <person name="Miller M.M."/>
            <person name="Sternberg P.W."/>
            <person name="Aroian R.V."/>
        </authorList>
    </citation>
    <scope>NUCLEOTIDE SEQUENCE</scope>
    <source>
        <strain evidence="3">HY135</strain>
    </source>
</reference>
<dbReference type="OrthoDB" id="337038at2759"/>
<comment type="caution">
    <text evidence="2">The sequence shown here is derived from an EMBL/GenBank/DDBJ whole genome shotgun (WGS) entry which is preliminary data.</text>
</comment>
<dbReference type="STRING" id="53326.A0A016WHS8"/>
<dbReference type="InterPro" id="IPR035940">
    <property type="entry name" value="CAP_sf"/>
</dbReference>
<feature type="domain" description="SCP" evidence="1">
    <location>
        <begin position="4"/>
        <end position="113"/>
    </location>
</feature>
<dbReference type="Pfam" id="PF00188">
    <property type="entry name" value="CAP"/>
    <property type="match status" value="1"/>
</dbReference>
<evidence type="ECO:0000313" key="3">
    <source>
        <dbReference type="Proteomes" id="UP000024635"/>
    </source>
</evidence>
<keyword evidence="3" id="KW-1185">Reference proteome</keyword>
<evidence type="ECO:0000259" key="1">
    <source>
        <dbReference type="SMART" id="SM00198"/>
    </source>
</evidence>
<dbReference type="InterPro" id="IPR014044">
    <property type="entry name" value="CAP_dom"/>
</dbReference>
<accession>A0A016WHS8</accession>
<dbReference type="Proteomes" id="UP000024635">
    <property type="component" value="Unassembled WGS sequence"/>
</dbReference>
<dbReference type="EMBL" id="JARK01000272">
    <property type="protein sequence ID" value="EYC39161.1"/>
    <property type="molecule type" value="Genomic_DNA"/>
</dbReference>
<evidence type="ECO:0000313" key="2">
    <source>
        <dbReference type="EMBL" id="EYC39161.1"/>
    </source>
</evidence>
<dbReference type="PANTHER" id="PTHR10334">
    <property type="entry name" value="CYSTEINE-RICH SECRETORY PROTEIN-RELATED"/>
    <property type="match status" value="1"/>
</dbReference>